<gene>
    <name evidence="1" type="ORF">N7452_000102</name>
</gene>
<accession>A0A9W9UN18</accession>
<dbReference type="InterPro" id="IPR022190">
    <property type="entry name" value="DUF3716"/>
</dbReference>
<reference evidence="1" key="2">
    <citation type="journal article" date="2023" name="IMA Fungus">
        <title>Comparative genomic study of the Penicillium genus elucidates a diverse pangenome and 15 lateral gene transfer events.</title>
        <authorList>
            <person name="Petersen C."/>
            <person name="Sorensen T."/>
            <person name="Nielsen M.R."/>
            <person name="Sondergaard T.E."/>
            <person name="Sorensen J.L."/>
            <person name="Fitzpatrick D.A."/>
            <person name="Frisvad J.C."/>
            <person name="Nielsen K.L."/>
        </authorList>
    </citation>
    <scope>NUCLEOTIDE SEQUENCE</scope>
    <source>
        <strain evidence="1">IBT 35673</strain>
    </source>
</reference>
<comment type="caution">
    <text evidence="1">The sequence shown here is derived from an EMBL/GenBank/DDBJ whole genome shotgun (WGS) entry which is preliminary data.</text>
</comment>
<evidence type="ECO:0000313" key="2">
    <source>
        <dbReference type="Proteomes" id="UP001147695"/>
    </source>
</evidence>
<organism evidence="1 2">
    <name type="scientific">Penicillium brevicompactum</name>
    <dbReference type="NCBI Taxonomy" id="5074"/>
    <lineage>
        <taxon>Eukaryota</taxon>
        <taxon>Fungi</taxon>
        <taxon>Dikarya</taxon>
        <taxon>Ascomycota</taxon>
        <taxon>Pezizomycotina</taxon>
        <taxon>Eurotiomycetes</taxon>
        <taxon>Eurotiomycetidae</taxon>
        <taxon>Eurotiales</taxon>
        <taxon>Aspergillaceae</taxon>
        <taxon>Penicillium</taxon>
    </lineage>
</organism>
<dbReference type="Proteomes" id="UP001147695">
    <property type="component" value="Unassembled WGS sequence"/>
</dbReference>
<dbReference type="Pfam" id="PF12511">
    <property type="entry name" value="DUF3716"/>
    <property type="match status" value="1"/>
</dbReference>
<reference evidence="1" key="1">
    <citation type="submission" date="2022-12" db="EMBL/GenBank/DDBJ databases">
        <authorList>
            <person name="Petersen C."/>
        </authorList>
    </citation>
    <scope>NUCLEOTIDE SEQUENCE</scope>
    <source>
        <strain evidence="1">IBT 35673</strain>
    </source>
</reference>
<sequence>MPTITADAIDFEGPFSTKLSMSKVHHAADLTMSPEGRFPFQPCINGDLKPPGACAMWIMKSSERCPRPPIAPLLQHLEPKQEPAFRNGWAYTSFYRELSLSERSIEAGLMQVVGDLSPIPCVACQLKLGPFSHCIRVENVDCCANCWSINLEELSFDAQEASIIAFCRETFRQSSLLDHPFVTSQHLPASPSLEDEYMQPSMGRTNHVDESHNMDQMYQPQTETSLANSTGAENIQDQWPYNHLAVRSQDTNPVKELGDLIEEYVLLQQGVDVKMGLLLDQMDFLLQQQDATAEMSSLIDQMRALLRKN</sequence>
<evidence type="ECO:0000313" key="1">
    <source>
        <dbReference type="EMBL" id="KAJ5351128.1"/>
    </source>
</evidence>
<dbReference type="AlphaFoldDB" id="A0A9W9UN18"/>
<proteinExistence type="predicted"/>
<name>A0A9W9UN18_PENBR</name>
<dbReference type="EMBL" id="JAPZBQ010000001">
    <property type="protein sequence ID" value="KAJ5351128.1"/>
    <property type="molecule type" value="Genomic_DNA"/>
</dbReference>
<protein>
    <submittedName>
        <fullName evidence="1">Uncharacterized protein</fullName>
    </submittedName>
</protein>